<dbReference type="Pfam" id="PF00850">
    <property type="entry name" value="Hist_deacetyl"/>
    <property type="match status" value="1"/>
</dbReference>
<dbReference type="SMART" id="SM00248">
    <property type="entry name" value="ANK"/>
    <property type="match status" value="2"/>
</dbReference>
<keyword evidence="4" id="KW-1185">Reference proteome</keyword>
<organism evidence="3 4">
    <name type="scientific">Halteria grandinella</name>
    <dbReference type="NCBI Taxonomy" id="5974"/>
    <lineage>
        <taxon>Eukaryota</taxon>
        <taxon>Sar</taxon>
        <taxon>Alveolata</taxon>
        <taxon>Ciliophora</taxon>
        <taxon>Intramacronucleata</taxon>
        <taxon>Spirotrichea</taxon>
        <taxon>Stichotrichia</taxon>
        <taxon>Sporadotrichida</taxon>
        <taxon>Halteriidae</taxon>
        <taxon>Halteria</taxon>
    </lineage>
</organism>
<dbReference type="SUPFAM" id="SSF48403">
    <property type="entry name" value="Ankyrin repeat"/>
    <property type="match status" value="1"/>
</dbReference>
<comment type="caution">
    <text evidence="3">The sequence shown here is derived from an EMBL/GenBank/DDBJ whole genome shotgun (WGS) entry which is preliminary data.</text>
</comment>
<feature type="compositionally biased region" description="Basic and acidic residues" evidence="1">
    <location>
        <begin position="917"/>
        <end position="926"/>
    </location>
</feature>
<dbReference type="InterPro" id="IPR023696">
    <property type="entry name" value="Ureohydrolase_dom_sf"/>
</dbReference>
<evidence type="ECO:0000313" key="4">
    <source>
        <dbReference type="Proteomes" id="UP000785679"/>
    </source>
</evidence>
<evidence type="ECO:0000313" key="3">
    <source>
        <dbReference type="EMBL" id="TNV84746.1"/>
    </source>
</evidence>
<feature type="region of interest" description="Disordered" evidence="1">
    <location>
        <begin position="798"/>
        <end position="837"/>
    </location>
</feature>
<dbReference type="GO" id="GO:0000118">
    <property type="term" value="C:histone deacetylase complex"/>
    <property type="evidence" value="ECO:0007669"/>
    <property type="project" value="TreeGrafter"/>
</dbReference>
<dbReference type="InterPro" id="IPR023801">
    <property type="entry name" value="His_deacetylse_dom"/>
</dbReference>
<feature type="compositionally biased region" description="Acidic residues" evidence="1">
    <location>
        <begin position="980"/>
        <end position="995"/>
    </location>
</feature>
<gene>
    <name evidence="3" type="ORF">FGO68_gene14916</name>
</gene>
<feature type="compositionally biased region" description="Low complexity" evidence="1">
    <location>
        <begin position="1"/>
        <end position="14"/>
    </location>
</feature>
<dbReference type="Gene3D" id="3.40.800.20">
    <property type="entry name" value="Histone deacetylase domain"/>
    <property type="match status" value="1"/>
</dbReference>
<dbReference type="GO" id="GO:0040029">
    <property type="term" value="P:epigenetic regulation of gene expression"/>
    <property type="evidence" value="ECO:0007669"/>
    <property type="project" value="TreeGrafter"/>
</dbReference>
<dbReference type="EMBL" id="RRYP01002461">
    <property type="protein sequence ID" value="TNV84746.1"/>
    <property type="molecule type" value="Genomic_DNA"/>
</dbReference>
<feature type="domain" description="Histone deacetylase" evidence="2">
    <location>
        <begin position="287"/>
        <end position="638"/>
    </location>
</feature>
<feature type="region of interest" description="Disordered" evidence="1">
    <location>
        <begin position="708"/>
        <end position="777"/>
    </location>
</feature>
<dbReference type="GO" id="GO:0004407">
    <property type="term" value="F:histone deacetylase activity"/>
    <property type="evidence" value="ECO:0007669"/>
    <property type="project" value="TreeGrafter"/>
</dbReference>
<evidence type="ECO:0000259" key="2">
    <source>
        <dbReference type="Pfam" id="PF00850"/>
    </source>
</evidence>
<dbReference type="PANTHER" id="PTHR10625">
    <property type="entry name" value="HISTONE DEACETYLASE HDAC1-RELATED"/>
    <property type="match status" value="1"/>
</dbReference>
<accession>A0A8J8P341</accession>
<dbReference type="InterPro" id="IPR036770">
    <property type="entry name" value="Ankyrin_rpt-contain_sf"/>
</dbReference>
<dbReference type="InterPro" id="IPR000286">
    <property type="entry name" value="HDACs"/>
</dbReference>
<dbReference type="InterPro" id="IPR037138">
    <property type="entry name" value="His_deacetylse_dom_sf"/>
</dbReference>
<feature type="compositionally biased region" description="Basic and acidic residues" evidence="1">
    <location>
        <begin position="745"/>
        <end position="760"/>
    </location>
</feature>
<sequence length="995" mass="111734">MGTHPSSVNSSSNSPQDKRSEVSHKLTLILLIALVKPDPELKSILHHLLLNSNHDILSYLLENYSQELSFTSITLETNPAPHLALALFGFPHLRERCLKTFLLLLDFLETANALDINVPDRLGRTFLHLACVYGCTQLIDELSKRNCDCTVADREGQTVEDYCIEYRQWGALKKLYELQGYFKLNKLRQCVERDSWECFAYLWTLNPGHEQMEGLRTLAKERNQLTMLNDIVEAWDVHQNLEMMFKIAQSGTTSRTLIISDSRMLNHAGFAQYSNVQKRVQQKTDQPENAERLMVLIDEERGMLTQNQLMKDNGCLLTCDKASLSDIIRVHDYNYLHKILQQTKKTPNESTLSAEGTQRFDRDTVLSQHTWEVSLLSAGAVLKAVDSIMAGSYTNAFCAVRPPGHHSGVYGKTNHHGVEKLCNREHLTNGFCFINNVTVAAGYAKYRYREKVKRIAIVDMDVHHGNGTQEIVECLRPKTFGATTETPFSTLTQTQLQYRPWLDQDDASNVLYCSVHLFSEDRTSFFPGTGALSENTLFDDPIYPGGILNVPLTQQELTGPDWRSAYLTHVFPRLSDFAPDLIFLSAGFDAHEGDPLHTFGQTRVTEHDYAWLTEHLQMIANRCCQGRIVSVLEGGYCTNGGPLSPLASSVWTHVNALARQGCGKGIGNREIEGMIESEREARSRKRQATQSETYREISNVVFKRRKLDTAESEQRVTNESKEASSEKANLTEEVSEQPQSNLISEEVKSSENVMSEERPVDYNNMTSSVDEESSGNMMFPTEPEPLRKIVHVLPLLNIDPPSSSSSSEQQSHSDLPPLTSSYKDTTLDRMPPESFTSSYTNKEVLSNQENIPSFSQNSAHSISSESPMFIPRRLQESSIDHFSQSSPSNGESSSSSSESSNQSASIINSESSNSESELERAKEEALHPLPSESGNNICNDSLESEEHSAQLSQVVHGCDYPPMYFRMDSLPPSPPKQDSGDEFQDFAEPSEESQQ</sequence>
<name>A0A8J8P341_HALGN</name>
<dbReference type="CDD" id="cd11599">
    <property type="entry name" value="HDAC_classII_2"/>
    <property type="match status" value="1"/>
</dbReference>
<dbReference type="PRINTS" id="PR01270">
    <property type="entry name" value="HDASUPER"/>
</dbReference>
<feature type="compositionally biased region" description="Basic and acidic residues" evidence="1">
    <location>
        <begin position="708"/>
        <end position="725"/>
    </location>
</feature>
<feature type="region of interest" description="Disordered" evidence="1">
    <location>
        <begin position="879"/>
        <end position="995"/>
    </location>
</feature>
<dbReference type="GO" id="GO:0005737">
    <property type="term" value="C:cytoplasm"/>
    <property type="evidence" value="ECO:0007669"/>
    <property type="project" value="TreeGrafter"/>
</dbReference>
<feature type="compositionally biased region" description="Low complexity" evidence="1">
    <location>
        <begin position="802"/>
        <end position="813"/>
    </location>
</feature>
<protein>
    <recommendedName>
        <fullName evidence="2">Histone deacetylase domain-containing protein</fullName>
    </recommendedName>
</protein>
<dbReference type="OrthoDB" id="424012at2759"/>
<feature type="region of interest" description="Disordered" evidence="1">
    <location>
        <begin position="1"/>
        <end position="20"/>
    </location>
</feature>
<reference evidence="3" key="1">
    <citation type="submission" date="2019-06" db="EMBL/GenBank/DDBJ databases">
        <authorList>
            <person name="Zheng W."/>
        </authorList>
    </citation>
    <scope>NUCLEOTIDE SEQUENCE</scope>
    <source>
        <strain evidence="3">QDHG01</strain>
    </source>
</reference>
<dbReference type="AlphaFoldDB" id="A0A8J8P341"/>
<dbReference type="Proteomes" id="UP000785679">
    <property type="component" value="Unassembled WGS sequence"/>
</dbReference>
<feature type="compositionally biased region" description="Polar residues" evidence="1">
    <location>
        <begin position="932"/>
        <end position="941"/>
    </location>
</feature>
<feature type="compositionally biased region" description="Low complexity" evidence="1">
    <location>
        <begin position="883"/>
        <end position="915"/>
    </location>
</feature>
<dbReference type="InterPro" id="IPR002110">
    <property type="entry name" value="Ankyrin_rpt"/>
</dbReference>
<dbReference type="SUPFAM" id="SSF52768">
    <property type="entry name" value="Arginase/deacetylase"/>
    <property type="match status" value="1"/>
</dbReference>
<dbReference type="Gene3D" id="1.25.40.20">
    <property type="entry name" value="Ankyrin repeat-containing domain"/>
    <property type="match status" value="1"/>
</dbReference>
<proteinExistence type="predicted"/>
<dbReference type="PANTHER" id="PTHR10625:SF26">
    <property type="entry name" value="HISTONE DEACETYLASE DOMAIN-CONTAINING PROTEIN"/>
    <property type="match status" value="1"/>
</dbReference>
<evidence type="ECO:0000256" key="1">
    <source>
        <dbReference type="SAM" id="MobiDB-lite"/>
    </source>
</evidence>